<feature type="compositionally biased region" description="Basic and acidic residues" evidence="1">
    <location>
        <begin position="260"/>
        <end position="303"/>
    </location>
</feature>
<feature type="compositionally biased region" description="Polar residues" evidence="1">
    <location>
        <begin position="120"/>
        <end position="129"/>
    </location>
</feature>
<dbReference type="PANTHER" id="PTHR18949:SF1">
    <property type="entry name" value="LYMPHOCYTE-SPECIFIC PROTEIN 1"/>
    <property type="match status" value="1"/>
</dbReference>
<evidence type="ECO:0007829" key="4">
    <source>
        <dbReference type="PeptideAtlas" id="A0A498M8L7"/>
    </source>
</evidence>
<evidence type="ECO:0000313" key="2">
    <source>
        <dbReference type="EMBL" id="RXN17318.1"/>
    </source>
</evidence>
<keyword evidence="3" id="KW-1185">Reference proteome</keyword>
<feature type="compositionally biased region" description="Basic and acidic residues" evidence="1">
    <location>
        <begin position="164"/>
        <end position="225"/>
    </location>
</feature>
<feature type="compositionally biased region" description="Polar residues" evidence="1">
    <location>
        <begin position="49"/>
        <end position="80"/>
    </location>
</feature>
<dbReference type="STRING" id="84645.A0A498M8L7"/>
<dbReference type="Pfam" id="PF02029">
    <property type="entry name" value="Caldesmon"/>
    <property type="match status" value="1"/>
</dbReference>
<dbReference type="InterPro" id="IPR006018">
    <property type="entry name" value="Caldesmon_LSP"/>
</dbReference>
<evidence type="ECO:0000313" key="3">
    <source>
        <dbReference type="Proteomes" id="UP000290572"/>
    </source>
</evidence>
<name>A0A498M8L7_LABRO</name>
<reference evidence="2 3" key="1">
    <citation type="submission" date="2018-03" db="EMBL/GenBank/DDBJ databases">
        <title>Draft genome sequence of Rohu Carp (Labeo rohita).</title>
        <authorList>
            <person name="Das P."/>
            <person name="Kushwaha B."/>
            <person name="Joshi C.G."/>
            <person name="Kumar D."/>
            <person name="Nagpure N.S."/>
            <person name="Sahoo L."/>
            <person name="Das S.P."/>
            <person name="Bit A."/>
            <person name="Patnaik S."/>
            <person name="Meher P.K."/>
            <person name="Jayasankar P."/>
            <person name="Koringa P.G."/>
            <person name="Patel N.V."/>
            <person name="Hinsu A.T."/>
            <person name="Kumar R."/>
            <person name="Pandey M."/>
            <person name="Agarwal S."/>
            <person name="Srivastava S."/>
            <person name="Singh M."/>
            <person name="Iquebal M.A."/>
            <person name="Jaiswal S."/>
            <person name="Angadi U.B."/>
            <person name="Kumar N."/>
            <person name="Raza M."/>
            <person name="Shah T.M."/>
            <person name="Rai A."/>
            <person name="Jena J.K."/>
        </authorList>
    </citation>
    <scope>NUCLEOTIDE SEQUENCE [LARGE SCALE GENOMIC DNA]</scope>
    <source>
        <strain evidence="2">DASCIFA01</strain>
        <tissue evidence="2">Testis</tissue>
    </source>
</reference>
<dbReference type="AlphaFoldDB" id="A0A498M8L7"/>
<feature type="compositionally biased region" description="Polar residues" evidence="1">
    <location>
        <begin position="137"/>
        <end position="154"/>
    </location>
</feature>
<comment type="caution">
    <text evidence="2">The sequence shown here is derived from an EMBL/GenBank/DDBJ whole genome shotgun (WGS) entry which is preliminary data.</text>
</comment>
<dbReference type="PANTHER" id="PTHR18949">
    <property type="entry name" value="CALDESMON"/>
    <property type="match status" value="1"/>
</dbReference>
<protein>
    <submittedName>
        <fullName evidence="2">Lymphocyte-specific 1-like isoform X2</fullName>
    </submittedName>
</protein>
<feature type="compositionally biased region" description="Polar residues" evidence="1">
    <location>
        <begin position="228"/>
        <end position="247"/>
    </location>
</feature>
<dbReference type="GO" id="GO:0003779">
    <property type="term" value="F:actin binding"/>
    <property type="evidence" value="ECO:0007669"/>
    <property type="project" value="UniProtKB-ARBA"/>
</dbReference>
<sequence>MSSSILRRQSSKKGLEKLQRITVQRSLEDAEEIERERRQRARASSSTEPSQLTVTPQDSPHTAQALDNQGQNDLLPSCQYSLEEDEGFSDWTHLSRRKQGQMEHKDVETHVNGSRHSKLQLCSSSAQQSKLHDINVYDSTPSIQTRPPLSNQQNLDEDNGDEDWGAREQTRRDNIKAAEREERETRRWCAEEDDARRVKGHESSFWKKQNESCDMDEKREKKAEMKISYTSTVVLQQNGRQYSTNGQEGRRTNDSVSEEVFEKSSEENQQHTETEDQTHEEVQRRLREQERERKRKDVMEKLKRLSISSGDPEEPFSPLSPKSPSYMESCKEGNAAKVMDVPTPPEPVSARKTLFEAGEAWNQNSTKAVSSKDTEGMKVGVTDLINQWVKGNCDVKSPSSKGACQEVKAGEVRNIKSMWENLGDSSPQDKSCAKGSTGKRYKFVESGHGKYEKVLINSDTN</sequence>
<proteinExistence type="evidence at protein level"/>
<feature type="region of interest" description="Disordered" evidence="1">
    <location>
        <begin position="26"/>
        <end position="331"/>
    </location>
</feature>
<accession>A0A498M8L7</accession>
<dbReference type="Proteomes" id="UP000290572">
    <property type="component" value="Unassembled WGS sequence"/>
</dbReference>
<dbReference type="EMBL" id="QBIY01012749">
    <property type="protein sequence ID" value="RXN17318.1"/>
    <property type="molecule type" value="Genomic_DNA"/>
</dbReference>
<organism evidence="2 3">
    <name type="scientific">Labeo rohita</name>
    <name type="common">Indian major carp</name>
    <name type="synonym">Cyprinus rohita</name>
    <dbReference type="NCBI Taxonomy" id="84645"/>
    <lineage>
        <taxon>Eukaryota</taxon>
        <taxon>Metazoa</taxon>
        <taxon>Chordata</taxon>
        <taxon>Craniata</taxon>
        <taxon>Vertebrata</taxon>
        <taxon>Euteleostomi</taxon>
        <taxon>Actinopterygii</taxon>
        <taxon>Neopterygii</taxon>
        <taxon>Teleostei</taxon>
        <taxon>Ostariophysi</taxon>
        <taxon>Cypriniformes</taxon>
        <taxon>Cyprinidae</taxon>
        <taxon>Labeoninae</taxon>
        <taxon>Labeonini</taxon>
        <taxon>Labeo</taxon>
    </lineage>
</organism>
<keyword evidence="4" id="KW-1267">Proteomics identification</keyword>
<gene>
    <name evidence="2" type="ORF">ROHU_026998</name>
</gene>
<evidence type="ECO:0000256" key="1">
    <source>
        <dbReference type="SAM" id="MobiDB-lite"/>
    </source>
</evidence>
<feature type="compositionally biased region" description="Basic and acidic residues" evidence="1">
    <location>
        <begin position="100"/>
        <end position="109"/>
    </location>
</feature>